<accession>A7NNC4</accession>
<dbReference type="InterPro" id="IPR006674">
    <property type="entry name" value="HD_domain"/>
</dbReference>
<organism evidence="2 3">
    <name type="scientific">Roseiflexus castenholzii (strain DSM 13941 / HLO8)</name>
    <dbReference type="NCBI Taxonomy" id="383372"/>
    <lineage>
        <taxon>Bacteria</taxon>
        <taxon>Bacillati</taxon>
        <taxon>Chloroflexota</taxon>
        <taxon>Chloroflexia</taxon>
        <taxon>Chloroflexales</taxon>
        <taxon>Roseiflexineae</taxon>
        <taxon>Roseiflexaceae</taxon>
        <taxon>Roseiflexus</taxon>
    </lineage>
</organism>
<gene>
    <name evidence="2" type="ordered locus">Rcas_3000</name>
</gene>
<dbReference type="Proteomes" id="UP000000263">
    <property type="component" value="Chromosome"/>
</dbReference>
<feature type="domain" description="HD" evidence="1">
    <location>
        <begin position="35"/>
        <end position="122"/>
    </location>
</feature>
<dbReference type="GO" id="GO:0016787">
    <property type="term" value="F:hydrolase activity"/>
    <property type="evidence" value="ECO:0007669"/>
    <property type="project" value="UniProtKB-KW"/>
</dbReference>
<dbReference type="HOGENOM" id="CLU_1576341_0_0_0"/>
<dbReference type="RefSeq" id="WP_012121481.1">
    <property type="nucleotide sequence ID" value="NC_009767.1"/>
</dbReference>
<evidence type="ECO:0000313" key="2">
    <source>
        <dbReference type="EMBL" id="ABU59057.1"/>
    </source>
</evidence>
<evidence type="ECO:0000313" key="3">
    <source>
        <dbReference type="Proteomes" id="UP000000263"/>
    </source>
</evidence>
<dbReference type="eggNOG" id="COG1418">
    <property type="taxonomic scope" value="Bacteria"/>
</dbReference>
<name>A7NNC4_ROSCS</name>
<keyword evidence="3" id="KW-1185">Reference proteome</keyword>
<reference evidence="2 3" key="1">
    <citation type="submission" date="2007-08" db="EMBL/GenBank/DDBJ databases">
        <title>Complete sequence of Roseiflexus castenholzii DSM 13941.</title>
        <authorList>
            <consortium name="US DOE Joint Genome Institute"/>
            <person name="Copeland A."/>
            <person name="Lucas S."/>
            <person name="Lapidus A."/>
            <person name="Barry K."/>
            <person name="Glavina del Rio T."/>
            <person name="Dalin E."/>
            <person name="Tice H."/>
            <person name="Pitluck S."/>
            <person name="Thompson L.S."/>
            <person name="Brettin T."/>
            <person name="Bruce D."/>
            <person name="Detter J.C."/>
            <person name="Han C."/>
            <person name="Tapia R."/>
            <person name="Schmutz J."/>
            <person name="Larimer F."/>
            <person name="Land M."/>
            <person name="Hauser L."/>
            <person name="Kyrpides N."/>
            <person name="Mikhailova N."/>
            <person name="Bryant D.A."/>
            <person name="Hanada S."/>
            <person name="Tsukatani Y."/>
            <person name="Richardson P."/>
        </authorList>
    </citation>
    <scope>NUCLEOTIDE SEQUENCE [LARGE SCALE GENOMIC DNA]</scope>
    <source>
        <strain evidence="3">DSM 13941 / HLO8</strain>
    </source>
</reference>
<sequence>MEHHAAFDYIRDLLTLPEVVETRHHMHHSIPKHDHLTRSVRMSYHLSRLLRADIRTCVRAALLHDINSRAGTLTTHGRVAARWAAAQGEDPAVCAAIESHMYPLGPAPASREAWVLVLADKAASLGDIKQFLTGLIDGRSLEERRRLKETDPYYRQRPRRRLFRHWRAKRAP</sequence>
<dbReference type="SUPFAM" id="SSF109604">
    <property type="entry name" value="HD-domain/PDEase-like"/>
    <property type="match status" value="1"/>
</dbReference>
<dbReference type="Pfam" id="PF01966">
    <property type="entry name" value="HD"/>
    <property type="match status" value="1"/>
</dbReference>
<protein>
    <submittedName>
        <fullName evidence="2">Metal dependent phosphohydrolase</fullName>
    </submittedName>
</protein>
<proteinExistence type="predicted"/>
<dbReference type="STRING" id="383372.Rcas_3000"/>
<dbReference type="EMBL" id="CP000804">
    <property type="protein sequence ID" value="ABU59057.1"/>
    <property type="molecule type" value="Genomic_DNA"/>
</dbReference>
<keyword evidence="2" id="KW-0378">Hydrolase</keyword>
<dbReference type="Gene3D" id="1.10.3210.10">
    <property type="entry name" value="Hypothetical protein af1432"/>
    <property type="match status" value="1"/>
</dbReference>
<dbReference type="AlphaFoldDB" id="A7NNC4"/>
<dbReference type="KEGG" id="rca:Rcas_3000"/>
<dbReference type="OrthoDB" id="360187at2"/>
<evidence type="ECO:0000259" key="1">
    <source>
        <dbReference type="Pfam" id="PF01966"/>
    </source>
</evidence>